<dbReference type="EMBL" id="CM047904">
    <property type="protein sequence ID" value="KAJ0090074.1"/>
    <property type="molecule type" value="Genomic_DNA"/>
</dbReference>
<accession>A0ACC1ATY1</accession>
<sequence>MLIFFNPIKFGITFTFGNLLSVGRFVFYFFICWGVVIYLIFRNIAQHYCCFVGFLAYILHGGLTN</sequence>
<organism evidence="1 2">
    <name type="scientific">Pistacia atlantica</name>
    <dbReference type="NCBI Taxonomy" id="434234"/>
    <lineage>
        <taxon>Eukaryota</taxon>
        <taxon>Viridiplantae</taxon>
        <taxon>Streptophyta</taxon>
        <taxon>Embryophyta</taxon>
        <taxon>Tracheophyta</taxon>
        <taxon>Spermatophyta</taxon>
        <taxon>Magnoliopsida</taxon>
        <taxon>eudicotyledons</taxon>
        <taxon>Gunneridae</taxon>
        <taxon>Pentapetalae</taxon>
        <taxon>rosids</taxon>
        <taxon>malvids</taxon>
        <taxon>Sapindales</taxon>
        <taxon>Anacardiaceae</taxon>
        <taxon>Pistacia</taxon>
    </lineage>
</organism>
<gene>
    <name evidence="1" type="ORF">Patl1_13478</name>
</gene>
<proteinExistence type="predicted"/>
<comment type="caution">
    <text evidence="1">The sequence shown here is derived from an EMBL/GenBank/DDBJ whole genome shotgun (WGS) entry which is preliminary data.</text>
</comment>
<name>A0ACC1ATY1_9ROSI</name>
<evidence type="ECO:0000313" key="2">
    <source>
        <dbReference type="Proteomes" id="UP001164250"/>
    </source>
</evidence>
<evidence type="ECO:0000313" key="1">
    <source>
        <dbReference type="EMBL" id="KAJ0090074.1"/>
    </source>
</evidence>
<reference evidence="2" key="1">
    <citation type="journal article" date="2023" name="G3 (Bethesda)">
        <title>Genome assembly and association tests identify interacting loci associated with vigor, precocity, and sex in interspecific pistachio rootstocks.</title>
        <authorList>
            <person name="Palmer W."/>
            <person name="Jacygrad E."/>
            <person name="Sagayaradj S."/>
            <person name="Cavanaugh K."/>
            <person name="Han R."/>
            <person name="Bertier L."/>
            <person name="Beede B."/>
            <person name="Kafkas S."/>
            <person name="Golino D."/>
            <person name="Preece J."/>
            <person name="Michelmore R."/>
        </authorList>
    </citation>
    <scope>NUCLEOTIDE SEQUENCE [LARGE SCALE GENOMIC DNA]</scope>
</reference>
<dbReference type="Proteomes" id="UP001164250">
    <property type="component" value="Chromosome 8"/>
</dbReference>
<protein>
    <submittedName>
        <fullName evidence="1">Uncharacterized protein</fullName>
    </submittedName>
</protein>
<keyword evidence="2" id="KW-1185">Reference proteome</keyword>